<evidence type="ECO:0000256" key="2">
    <source>
        <dbReference type="SAM" id="Phobius"/>
    </source>
</evidence>
<keyword evidence="5" id="KW-1185">Reference proteome</keyword>
<gene>
    <name evidence="4" type="ORF">ONZ51_g11836</name>
</gene>
<keyword evidence="2" id="KW-0472">Membrane</keyword>
<dbReference type="Pfam" id="PF20153">
    <property type="entry name" value="DUF6535"/>
    <property type="match status" value="1"/>
</dbReference>
<keyword evidence="2" id="KW-1133">Transmembrane helix</keyword>
<proteinExistence type="predicted"/>
<reference evidence="4" key="1">
    <citation type="submission" date="2022-11" db="EMBL/GenBank/DDBJ databases">
        <title>Genome Sequence of Cubamyces cubensis.</title>
        <authorList>
            <person name="Buettner E."/>
        </authorList>
    </citation>
    <scope>NUCLEOTIDE SEQUENCE</scope>
    <source>
        <strain evidence="4">MPL-01</strain>
    </source>
</reference>
<comment type="caution">
    <text evidence="4">The sequence shown here is derived from an EMBL/GenBank/DDBJ whole genome shotgun (WGS) entry which is preliminary data.</text>
</comment>
<feature type="domain" description="DUF6535" evidence="3">
    <location>
        <begin position="69"/>
        <end position="246"/>
    </location>
</feature>
<feature type="compositionally biased region" description="Polar residues" evidence="1">
    <location>
        <begin position="723"/>
        <end position="743"/>
    </location>
</feature>
<evidence type="ECO:0000259" key="3">
    <source>
        <dbReference type="Pfam" id="PF20153"/>
    </source>
</evidence>
<feature type="transmembrane region" description="Helical" evidence="2">
    <location>
        <begin position="159"/>
        <end position="184"/>
    </location>
</feature>
<organism evidence="4 5">
    <name type="scientific">Trametes cubensis</name>
    <dbReference type="NCBI Taxonomy" id="1111947"/>
    <lineage>
        <taxon>Eukaryota</taxon>
        <taxon>Fungi</taxon>
        <taxon>Dikarya</taxon>
        <taxon>Basidiomycota</taxon>
        <taxon>Agaricomycotina</taxon>
        <taxon>Agaricomycetes</taxon>
        <taxon>Polyporales</taxon>
        <taxon>Polyporaceae</taxon>
        <taxon>Trametes</taxon>
    </lineage>
</organism>
<sequence>MAETQEGHADQSGVSESTPKLHADIGHTFLEDTNSPRGHIRELYMSGRELFTDSEKREAFTKAATITKGYNDALIERWTKEIDTYLVYAGLFSAILTAFNVESYQLLQPVPPDPSPAILQHISLQLTSLSYIPPLINSTYPAFSSSGTSTTTSSAVFTWAIWLNALWLSGLVLSLSAASVGILVKQWLNEFQSGLSGDSEHIARLRQYRLNNLQRCHVGSIVNTIPVLLQGALALFLVGLLVLLWNLHRAVAAVTSVFVLAIAVFIVGTTIAPLVTAHCAYLSPQSLVVYALWPNVPHLTRKWLSAFKVWLPEAVRRAQAFAGLPSPTANQDTSKTTSAASGPPQLSWIARERSLVNAYSEKLERDMTLSAYEATLDSDVIVSATARVVTWDAWGTLQWFARLVEIDTFHFGQLQEHERSAQHRRLHGAIFYGYILLCATLEEHPFAESATSRELIKSRFTDNLGHLLSRHIPADYASDSLRTKTVWIVATHVALALFTAKIESEYDIQITFTLAAYGTLPEHLNTILVGSSKTCAVFAFRALQASNYSLEKPYLRGHALLLRSRQRLGRSEFLEEGVKDALSDLSATLGCLSISRLDDATKHTEDVVGDITRPLSHIVHALSHNLDSFQPLLPPGFCITMETFFSKYKQSVLFERSYLVSVPWKVDLWYPSDPYDATQELIEKLRNSTSQDTRAARSSQSDSDTPSQPSVSSTPHQFEETSDPSNPNCANAITPPSTQSHPDTSGARPTERYGIVVDCADGQKLIRQLRTSS</sequence>
<dbReference type="InterPro" id="IPR045338">
    <property type="entry name" value="DUF6535"/>
</dbReference>
<dbReference type="Proteomes" id="UP001215151">
    <property type="component" value="Unassembled WGS sequence"/>
</dbReference>
<feature type="transmembrane region" description="Helical" evidence="2">
    <location>
        <begin position="251"/>
        <end position="275"/>
    </location>
</feature>
<evidence type="ECO:0000313" key="4">
    <source>
        <dbReference type="EMBL" id="KAJ8456922.1"/>
    </source>
</evidence>
<feature type="compositionally biased region" description="Polar residues" evidence="1">
    <location>
        <begin position="687"/>
        <end position="697"/>
    </location>
</feature>
<evidence type="ECO:0000256" key="1">
    <source>
        <dbReference type="SAM" id="MobiDB-lite"/>
    </source>
</evidence>
<feature type="compositionally biased region" description="Low complexity" evidence="1">
    <location>
        <begin position="698"/>
        <end position="714"/>
    </location>
</feature>
<feature type="transmembrane region" description="Helical" evidence="2">
    <location>
        <begin position="221"/>
        <end position="245"/>
    </location>
</feature>
<accession>A0AAD7X3V4</accession>
<feature type="region of interest" description="Disordered" evidence="1">
    <location>
        <begin position="687"/>
        <end position="755"/>
    </location>
</feature>
<name>A0AAD7X3V4_9APHY</name>
<keyword evidence="2" id="KW-0812">Transmembrane</keyword>
<dbReference type="AlphaFoldDB" id="A0AAD7X3V4"/>
<dbReference type="EMBL" id="JAPEVG010000618">
    <property type="protein sequence ID" value="KAJ8456922.1"/>
    <property type="molecule type" value="Genomic_DNA"/>
</dbReference>
<evidence type="ECO:0000313" key="5">
    <source>
        <dbReference type="Proteomes" id="UP001215151"/>
    </source>
</evidence>
<protein>
    <recommendedName>
        <fullName evidence="3">DUF6535 domain-containing protein</fullName>
    </recommendedName>
</protein>